<evidence type="ECO:0000256" key="2">
    <source>
        <dbReference type="ARBA" id="ARBA00008467"/>
    </source>
</evidence>
<dbReference type="InterPro" id="IPR020841">
    <property type="entry name" value="PKS_Beta-ketoAc_synthase_dom"/>
</dbReference>
<dbReference type="PANTHER" id="PTHR11712:SF336">
    <property type="entry name" value="3-OXOACYL-[ACYL-CARRIER-PROTEIN] SYNTHASE, MITOCHONDRIAL"/>
    <property type="match status" value="1"/>
</dbReference>
<evidence type="ECO:0000313" key="18">
    <source>
        <dbReference type="EMBL" id="SHI66029.1"/>
    </source>
</evidence>
<dbReference type="CDD" id="cd00834">
    <property type="entry name" value="KAS_I_II"/>
    <property type="match status" value="1"/>
</dbReference>
<dbReference type="STRING" id="1121298.SAMN05444401_1280"/>
<dbReference type="GO" id="GO:0005829">
    <property type="term" value="C:cytosol"/>
    <property type="evidence" value="ECO:0007669"/>
    <property type="project" value="TreeGrafter"/>
</dbReference>
<name>A0A1M6CYH5_9CLOT</name>
<dbReference type="OrthoDB" id="9808669at2"/>
<keyword evidence="19" id="KW-1185">Reference proteome</keyword>
<dbReference type="NCBIfam" id="NF005589">
    <property type="entry name" value="PRK07314.1"/>
    <property type="match status" value="1"/>
</dbReference>
<dbReference type="EMBL" id="FQZO01000001">
    <property type="protein sequence ID" value="SHI66029.1"/>
    <property type="molecule type" value="Genomic_DNA"/>
</dbReference>
<evidence type="ECO:0000256" key="7">
    <source>
        <dbReference type="ARBA" id="ARBA00022832"/>
    </source>
</evidence>
<dbReference type="PROSITE" id="PS52004">
    <property type="entry name" value="KS3_2"/>
    <property type="match status" value="1"/>
</dbReference>
<keyword evidence="5 14" id="KW-0444">Lipid biosynthesis</keyword>
<dbReference type="Gene3D" id="3.40.47.10">
    <property type="match status" value="1"/>
</dbReference>
<dbReference type="InterPro" id="IPR000794">
    <property type="entry name" value="Beta-ketoacyl_synthase"/>
</dbReference>
<keyword evidence="10 14" id="KW-0012">Acyltransferase</keyword>
<gene>
    <name evidence="18" type="ORF">SAMN05444401_1280</name>
</gene>
<comment type="similarity">
    <text evidence="2 14 16">Belongs to the thiolase-like superfamily. Beta-ketoacyl-ACP synthases family.</text>
</comment>
<dbReference type="EC" id="2.3.1.179" evidence="3 14"/>
<evidence type="ECO:0000256" key="5">
    <source>
        <dbReference type="ARBA" id="ARBA00022516"/>
    </source>
</evidence>
<dbReference type="InterPro" id="IPR018201">
    <property type="entry name" value="Ketoacyl_synth_AS"/>
</dbReference>
<dbReference type="PANTHER" id="PTHR11712">
    <property type="entry name" value="POLYKETIDE SYNTHASE-RELATED"/>
    <property type="match status" value="1"/>
</dbReference>
<evidence type="ECO:0000256" key="9">
    <source>
        <dbReference type="ARBA" id="ARBA00023160"/>
    </source>
</evidence>
<dbReference type="NCBIfam" id="TIGR03150">
    <property type="entry name" value="fabF"/>
    <property type="match status" value="1"/>
</dbReference>
<keyword evidence="9 14" id="KW-0275">Fatty acid biosynthesis</keyword>
<dbReference type="InterPro" id="IPR017568">
    <property type="entry name" value="3-oxoacyl-ACP_synth-2"/>
</dbReference>
<evidence type="ECO:0000256" key="1">
    <source>
        <dbReference type="ARBA" id="ARBA00005194"/>
    </source>
</evidence>
<reference evidence="18 19" key="1">
    <citation type="submission" date="2016-11" db="EMBL/GenBank/DDBJ databases">
        <authorList>
            <person name="Jaros S."/>
            <person name="Januszkiewicz K."/>
            <person name="Wedrychowicz H."/>
        </authorList>
    </citation>
    <scope>NUCLEOTIDE SEQUENCE [LARGE SCALE GENOMIC DNA]</scope>
    <source>
        <strain evidence="18 19">DSM 21864</strain>
    </source>
</reference>
<comment type="pathway">
    <text evidence="1 14">Lipid metabolism; fatty acid biosynthesis.</text>
</comment>
<evidence type="ECO:0000256" key="6">
    <source>
        <dbReference type="ARBA" id="ARBA00022679"/>
    </source>
</evidence>
<evidence type="ECO:0000256" key="15">
    <source>
        <dbReference type="PIRSR" id="PIRSR000447-1"/>
    </source>
</evidence>
<keyword evidence="6 14" id="KW-0808">Transferase</keyword>
<dbReference type="PROSITE" id="PS00606">
    <property type="entry name" value="KS3_1"/>
    <property type="match status" value="1"/>
</dbReference>
<dbReference type="GO" id="GO:0006633">
    <property type="term" value="P:fatty acid biosynthetic process"/>
    <property type="evidence" value="ECO:0007669"/>
    <property type="project" value="UniProtKB-UniRule"/>
</dbReference>
<dbReference type="AlphaFoldDB" id="A0A1M6CYH5"/>
<evidence type="ECO:0000256" key="4">
    <source>
        <dbReference type="ARBA" id="ARBA00014657"/>
    </source>
</evidence>
<evidence type="ECO:0000256" key="8">
    <source>
        <dbReference type="ARBA" id="ARBA00023098"/>
    </source>
</evidence>
<dbReference type="NCBIfam" id="NF004970">
    <property type="entry name" value="PRK06333.1"/>
    <property type="match status" value="1"/>
</dbReference>
<dbReference type="RefSeq" id="WP_073004705.1">
    <property type="nucleotide sequence ID" value="NZ_FQZO01000001.1"/>
</dbReference>
<keyword evidence="8" id="KW-0443">Lipid metabolism</keyword>
<protein>
    <recommendedName>
        <fullName evidence="4 14">3-oxoacyl-[acyl-carrier-protein] synthase 2</fullName>
        <ecNumber evidence="3 14">2.3.1.179</ecNumber>
    </recommendedName>
</protein>
<evidence type="ECO:0000256" key="3">
    <source>
        <dbReference type="ARBA" id="ARBA00012356"/>
    </source>
</evidence>
<dbReference type="GO" id="GO:0004315">
    <property type="term" value="F:3-oxoacyl-[acyl-carrier-protein] synthase activity"/>
    <property type="evidence" value="ECO:0007669"/>
    <property type="project" value="UniProtKB-UniRule"/>
</dbReference>
<dbReference type="Proteomes" id="UP000184080">
    <property type="component" value="Unassembled WGS sequence"/>
</dbReference>
<evidence type="ECO:0000256" key="13">
    <source>
        <dbReference type="ARBA" id="ARBA00047659"/>
    </source>
</evidence>
<feature type="active site" description="For beta-ketoacyl synthase activity" evidence="15">
    <location>
        <position position="163"/>
    </location>
</feature>
<evidence type="ECO:0000256" key="14">
    <source>
        <dbReference type="PIRNR" id="PIRNR000447"/>
    </source>
</evidence>
<keyword evidence="7" id="KW-0276">Fatty acid metabolism</keyword>
<proteinExistence type="inferred from homology"/>
<evidence type="ECO:0000259" key="17">
    <source>
        <dbReference type="PROSITE" id="PS52004"/>
    </source>
</evidence>
<evidence type="ECO:0000256" key="11">
    <source>
        <dbReference type="ARBA" id="ARBA00024006"/>
    </source>
</evidence>
<dbReference type="Pfam" id="PF02801">
    <property type="entry name" value="Ketoacyl-synt_C"/>
    <property type="match status" value="1"/>
</dbReference>
<evidence type="ECO:0000256" key="16">
    <source>
        <dbReference type="RuleBase" id="RU003694"/>
    </source>
</evidence>
<sequence length="410" mass="43998">MKNRVVVTGMGVISPIGVTVKDYWNNLKKGVSGIDAISSIDGSKYNVHVAGEVKDFNVENYIDKREARKLDRFSQFAVVAAKEALQNSKLNIEEEDPFKVGVIVGSGIGGFITLGNEFKKNEGRESLRVSPFFIPMIISNMASGHIAINIGAKGPCYSITTACATGTNAIGEAYRYIKEGKCDVMLCGGTEAPITPISVAGFSALKALSTNADATRASIPFDKERGGFVMGEGAGVLVIESLEHAIKRNADIYAEIVGYGTTCDAYHITAPDPEGKAAIKAIEEALNDAEISYTHIDYINAHGTGTYYNDKIETLAIKEVFKDRAYNIPISSTKSMTGHLLGAAGAVEAIACVKTLQDNYIHPTMGLKVKDEECDLDYVPNEGRASEVNYALTNSLGFGGHNAVLIFKKL</sequence>
<evidence type="ECO:0000256" key="10">
    <source>
        <dbReference type="ARBA" id="ARBA00023315"/>
    </source>
</evidence>
<dbReference type="UniPathway" id="UPA00094"/>
<dbReference type="FunFam" id="3.40.47.10:FF:000009">
    <property type="entry name" value="3-oxoacyl-[acyl-carrier-protein] synthase 2"/>
    <property type="match status" value="1"/>
</dbReference>
<accession>A0A1M6CYH5</accession>
<comment type="function">
    <text evidence="11 14">Involved in the type II fatty acid elongation cycle. Catalyzes the elongation of a wide range of acyl-ACP by the addition of two carbons from malonyl-ACP to an acyl acceptor. Can efficiently catalyze the conversion of palmitoleoyl-ACP (cis-hexadec-9-enoyl-ACP) to cis-vaccenoyl-ACP (cis-octadec-11-enoyl-ACP), an essential step in the thermal regulation of fatty acid composition.</text>
</comment>
<dbReference type="InterPro" id="IPR014031">
    <property type="entry name" value="Ketoacyl_synth_C"/>
</dbReference>
<comment type="catalytic activity">
    <reaction evidence="13 14">
        <text>a fatty acyl-[ACP] + malonyl-[ACP] + H(+) = a 3-oxoacyl-[ACP] + holo-[ACP] + CO2</text>
        <dbReference type="Rhea" id="RHEA:22836"/>
        <dbReference type="Rhea" id="RHEA-COMP:9623"/>
        <dbReference type="Rhea" id="RHEA-COMP:9685"/>
        <dbReference type="Rhea" id="RHEA-COMP:9916"/>
        <dbReference type="Rhea" id="RHEA-COMP:14125"/>
        <dbReference type="ChEBI" id="CHEBI:15378"/>
        <dbReference type="ChEBI" id="CHEBI:16526"/>
        <dbReference type="ChEBI" id="CHEBI:64479"/>
        <dbReference type="ChEBI" id="CHEBI:78449"/>
        <dbReference type="ChEBI" id="CHEBI:78776"/>
        <dbReference type="ChEBI" id="CHEBI:138651"/>
    </reaction>
</comment>
<evidence type="ECO:0000313" key="19">
    <source>
        <dbReference type="Proteomes" id="UP000184080"/>
    </source>
</evidence>
<evidence type="ECO:0000256" key="12">
    <source>
        <dbReference type="ARBA" id="ARBA00047318"/>
    </source>
</evidence>
<dbReference type="InterPro" id="IPR016039">
    <property type="entry name" value="Thiolase-like"/>
</dbReference>
<dbReference type="InterPro" id="IPR014030">
    <property type="entry name" value="Ketoacyl_synth_N"/>
</dbReference>
<dbReference type="PIRSF" id="PIRSF000447">
    <property type="entry name" value="KAS_II"/>
    <property type="match status" value="1"/>
</dbReference>
<dbReference type="Pfam" id="PF00109">
    <property type="entry name" value="ketoacyl-synt"/>
    <property type="match status" value="1"/>
</dbReference>
<dbReference type="SUPFAM" id="SSF53901">
    <property type="entry name" value="Thiolase-like"/>
    <property type="match status" value="2"/>
</dbReference>
<organism evidence="18 19">
    <name type="scientific">Clostridium amylolyticum</name>
    <dbReference type="NCBI Taxonomy" id="1121298"/>
    <lineage>
        <taxon>Bacteria</taxon>
        <taxon>Bacillati</taxon>
        <taxon>Bacillota</taxon>
        <taxon>Clostridia</taxon>
        <taxon>Eubacteriales</taxon>
        <taxon>Clostridiaceae</taxon>
        <taxon>Clostridium</taxon>
    </lineage>
</organism>
<comment type="catalytic activity">
    <reaction evidence="12 14">
        <text>(9Z)-hexadecenoyl-[ACP] + malonyl-[ACP] + H(+) = 3-oxo-(11Z)-octadecenoyl-[ACP] + holo-[ACP] + CO2</text>
        <dbReference type="Rhea" id="RHEA:55040"/>
        <dbReference type="Rhea" id="RHEA-COMP:9623"/>
        <dbReference type="Rhea" id="RHEA-COMP:9685"/>
        <dbReference type="Rhea" id="RHEA-COMP:10800"/>
        <dbReference type="Rhea" id="RHEA-COMP:14074"/>
        <dbReference type="ChEBI" id="CHEBI:15378"/>
        <dbReference type="ChEBI" id="CHEBI:16526"/>
        <dbReference type="ChEBI" id="CHEBI:64479"/>
        <dbReference type="ChEBI" id="CHEBI:78449"/>
        <dbReference type="ChEBI" id="CHEBI:83989"/>
        <dbReference type="ChEBI" id="CHEBI:138538"/>
        <dbReference type="EC" id="2.3.1.179"/>
    </reaction>
</comment>
<feature type="domain" description="Ketosynthase family 3 (KS3)" evidence="17">
    <location>
        <begin position="2"/>
        <end position="409"/>
    </location>
</feature>
<dbReference type="SMART" id="SM00825">
    <property type="entry name" value="PKS_KS"/>
    <property type="match status" value="1"/>
</dbReference>